<gene>
    <name evidence="2" type="ORF">JRQ81_001337</name>
</gene>
<comment type="caution">
    <text evidence="2">The sequence shown here is derived from an EMBL/GenBank/DDBJ whole genome shotgun (WGS) entry which is preliminary data.</text>
</comment>
<accession>A0A9Q0Y835</accession>
<feature type="non-terminal residue" evidence="2">
    <location>
        <position position="109"/>
    </location>
</feature>
<dbReference type="EMBL" id="JAPFRF010000001">
    <property type="protein sequence ID" value="KAJ7345387.1"/>
    <property type="molecule type" value="Genomic_DNA"/>
</dbReference>
<evidence type="ECO:0000313" key="2">
    <source>
        <dbReference type="EMBL" id="KAJ7345387.1"/>
    </source>
</evidence>
<name>A0A9Q0Y835_9SAUR</name>
<reference evidence="2" key="1">
    <citation type="journal article" date="2023" name="DNA Res.">
        <title>Chromosome-level genome assembly of Phrynocephalus forsythii using third-generation DNA sequencing and Hi-C analysis.</title>
        <authorList>
            <person name="Qi Y."/>
            <person name="Zhao W."/>
            <person name="Zhao Y."/>
            <person name="Niu C."/>
            <person name="Cao S."/>
            <person name="Zhang Y."/>
        </authorList>
    </citation>
    <scope>NUCLEOTIDE SEQUENCE</scope>
    <source>
        <tissue evidence="2">Muscle</tissue>
    </source>
</reference>
<evidence type="ECO:0000313" key="3">
    <source>
        <dbReference type="Proteomes" id="UP001142489"/>
    </source>
</evidence>
<proteinExistence type="predicted"/>
<dbReference type="AlphaFoldDB" id="A0A9Q0Y835"/>
<protein>
    <submittedName>
        <fullName evidence="2">Uncharacterized protein</fullName>
    </submittedName>
</protein>
<sequence length="109" mass="12567">IQDDQVVESIIRDKKRELFLGPIQTLTEESFAPTLAGFNYTVVLFYASYPWPQNFQPLASSEFQGNVRCLRRYRRAAREDLFSDADRKPAKAVRKAGNGQRERKKIGKT</sequence>
<dbReference type="Proteomes" id="UP001142489">
    <property type="component" value="Unassembled WGS sequence"/>
</dbReference>
<dbReference type="OrthoDB" id="427280at2759"/>
<keyword evidence="3" id="KW-1185">Reference proteome</keyword>
<evidence type="ECO:0000256" key="1">
    <source>
        <dbReference type="SAM" id="MobiDB-lite"/>
    </source>
</evidence>
<feature type="region of interest" description="Disordered" evidence="1">
    <location>
        <begin position="86"/>
        <end position="109"/>
    </location>
</feature>
<organism evidence="2 3">
    <name type="scientific">Phrynocephalus forsythii</name>
    <dbReference type="NCBI Taxonomy" id="171643"/>
    <lineage>
        <taxon>Eukaryota</taxon>
        <taxon>Metazoa</taxon>
        <taxon>Chordata</taxon>
        <taxon>Craniata</taxon>
        <taxon>Vertebrata</taxon>
        <taxon>Euteleostomi</taxon>
        <taxon>Lepidosauria</taxon>
        <taxon>Squamata</taxon>
        <taxon>Bifurcata</taxon>
        <taxon>Unidentata</taxon>
        <taxon>Episquamata</taxon>
        <taxon>Toxicofera</taxon>
        <taxon>Iguania</taxon>
        <taxon>Acrodonta</taxon>
        <taxon>Agamidae</taxon>
        <taxon>Agaminae</taxon>
        <taxon>Phrynocephalus</taxon>
    </lineage>
</organism>